<feature type="domain" description="3-hydroxyacyl-CoA dehydrogenase NAD binding" evidence="3">
    <location>
        <begin position="16"/>
        <end position="193"/>
    </location>
</feature>
<keyword evidence="5" id="KW-1185">Reference proteome</keyword>
<gene>
    <name evidence="4" type="ORF">RW095_00770</name>
</gene>
<dbReference type="Gene3D" id="3.40.50.720">
    <property type="entry name" value="NAD(P)-binding Rossmann-like Domain"/>
    <property type="match status" value="1"/>
</dbReference>
<dbReference type="InterPro" id="IPR013328">
    <property type="entry name" value="6PGD_dom2"/>
</dbReference>
<evidence type="ECO:0000259" key="2">
    <source>
        <dbReference type="Pfam" id="PF00725"/>
    </source>
</evidence>
<accession>A0ABZ0EC58</accession>
<dbReference type="EC" id="1.1.1.35" evidence="4"/>
<dbReference type="RefSeq" id="WP_317015858.1">
    <property type="nucleotide sequence ID" value="NZ_CP136511.1"/>
</dbReference>
<dbReference type="Pfam" id="PF00725">
    <property type="entry name" value="3HCDH"/>
    <property type="match status" value="2"/>
</dbReference>
<keyword evidence="1 4" id="KW-0560">Oxidoreductase</keyword>
<evidence type="ECO:0000256" key="1">
    <source>
        <dbReference type="ARBA" id="ARBA00023002"/>
    </source>
</evidence>
<dbReference type="Proteomes" id="UP001302652">
    <property type="component" value="Chromosome 3"/>
</dbReference>
<dbReference type="PANTHER" id="PTHR48075:SF5">
    <property type="entry name" value="3-HYDROXYBUTYRYL-COA DEHYDROGENASE"/>
    <property type="match status" value="1"/>
</dbReference>
<protein>
    <submittedName>
        <fullName evidence="4">3-hydroxyacyl-CoA dehydrogenase</fullName>
        <ecNumber evidence="4">1.1.1.35</ecNumber>
    </submittedName>
</protein>
<dbReference type="InterPro" id="IPR006108">
    <property type="entry name" value="3HC_DH_C"/>
</dbReference>
<name>A0ABZ0EC58_9BURK</name>
<evidence type="ECO:0000313" key="5">
    <source>
        <dbReference type="Proteomes" id="UP001302652"/>
    </source>
</evidence>
<evidence type="ECO:0000259" key="3">
    <source>
        <dbReference type="Pfam" id="PF02737"/>
    </source>
</evidence>
<dbReference type="EMBL" id="CP136511">
    <property type="protein sequence ID" value="WOD14090.1"/>
    <property type="molecule type" value="Genomic_DNA"/>
</dbReference>
<feature type="domain" description="3-hydroxyacyl-CoA dehydrogenase C-terminal" evidence="2">
    <location>
        <begin position="196"/>
        <end position="291"/>
    </location>
</feature>
<proteinExistence type="predicted"/>
<reference evidence="4 5" key="1">
    <citation type="submission" date="2023-10" db="EMBL/GenBank/DDBJ databases">
        <title>Surface-active antibiotics is a multifunctional adaptation for post-fire microbes.</title>
        <authorList>
            <person name="Liu M.D."/>
            <person name="Du Y."/>
            <person name="Koupaei S.K."/>
            <person name="Kim N.R."/>
            <person name="Zhang W."/>
            <person name="Traxler M.F."/>
        </authorList>
    </citation>
    <scope>NUCLEOTIDE SEQUENCE [LARGE SCALE GENOMIC DNA]</scope>
    <source>
        <strain evidence="4 5">F3</strain>
    </source>
</reference>
<dbReference type="InterPro" id="IPR008927">
    <property type="entry name" value="6-PGluconate_DH-like_C_sf"/>
</dbReference>
<dbReference type="NCBIfam" id="NF006124">
    <property type="entry name" value="PRK08268.1"/>
    <property type="match status" value="1"/>
</dbReference>
<dbReference type="PANTHER" id="PTHR48075">
    <property type="entry name" value="3-HYDROXYACYL-COA DEHYDROGENASE FAMILY PROTEIN"/>
    <property type="match status" value="1"/>
</dbReference>
<dbReference type="Pfam" id="PF02737">
    <property type="entry name" value="3HCDH_N"/>
    <property type="match status" value="1"/>
</dbReference>
<dbReference type="InterPro" id="IPR006176">
    <property type="entry name" value="3-OHacyl-CoA_DH_NAD-bd"/>
</dbReference>
<dbReference type="GO" id="GO:0003857">
    <property type="term" value="F:(3S)-3-hydroxyacyl-CoA dehydrogenase (NAD+) activity"/>
    <property type="evidence" value="ECO:0007669"/>
    <property type="project" value="UniProtKB-EC"/>
</dbReference>
<sequence>MCNQWERELKRDLRRVGIVGAGAMGRGIAQVCALAGCDVRLFDAAEGAVPRAIEAVRGDLARGTAMGVLSESDAQAALARIGAAQDLKEMQGCDLVVEAIVERLDAKQQLLRELETIVDETCLLATNTSSLSVTAIAAALTRPERVAGWHFFNPVTRMKVVEVIRAPRTQAWVSDALISLSERIGHRAIVASDSPGFVVNHAGRAFVTEGLKLLAEQAATHEVIDGILRTCAGFRMGPLELLDLTGLDVSVPVMESIHTQYYGDDRYRPVPLARTRLVAGLLGRKTGQGFYCHDGKPAERIAAQPAVTVADKARLWWPTQGPSALPEILVDILNVSAPVADMHGADVVFLAPVDRDLSTVVAELGLDGSKAIGLDPVFGGPSGITLMTCPGTAAQTVELAKAVFAAQSVPTYVIADSPGFVAPRIVACIVNLACEMAQQGIASPADIDGAVRLGLGYPAGPFEWGDKLSSARILSILEGLYATFRDQRYRPSPWLVRRARLGLSLSAPDRRAAVFVTAQSDSLAAGPAAAT</sequence>
<dbReference type="InterPro" id="IPR036291">
    <property type="entry name" value="NAD(P)-bd_dom_sf"/>
</dbReference>
<feature type="domain" description="3-hydroxyacyl-CoA dehydrogenase C-terminal" evidence="2">
    <location>
        <begin position="419"/>
        <end position="502"/>
    </location>
</feature>
<dbReference type="SUPFAM" id="SSF51735">
    <property type="entry name" value="NAD(P)-binding Rossmann-fold domains"/>
    <property type="match status" value="1"/>
</dbReference>
<evidence type="ECO:0000313" key="4">
    <source>
        <dbReference type="EMBL" id="WOD14090.1"/>
    </source>
</evidence>
<dbReference type="SUPFAM" id="SSF48179">
    <property type="entry name" value="6-phosphogluconate dehydrogenase C-terminal domain-like"/>
    <property type="match status" value="2"/>
</dbReference>
<organism evidence="4 5">
    <name type="scientific">Paraburkholderia kirstenboschensis</name>
    <dbReference type="NCBI Taxonomy" id="1245436"/>
    <lineage>
        <taxon>Bacteria</taxon>
        <taxon>Pseudomonadati</taxon>
        <taxon>Pseudomonadota</taxon>
        <taxon>Betaproteobacteria</taxon>
        <taxon>Burkholderiales</taxon>
        <taxon>Burkholderiaceae</taxon>
        <taxon>Paraburkholderia</taxon>
    </lineage>
</organism>
<dbReference type="Gene3D" id="1.10.1040.10">
    <property type="entry name" value="N-(1-d-carboxylethyl)-l-norvaline Dehydrogenase, domain 2"/>
    <property type="match status" value="2"/>
</dbReference>